<keyword evidence="8" id="KW-1185">Reference proteome</keyword>
<feature type="domain" description="Peptidase M24" evidence="4">
    <location>
        <begin position="345"/>
        <end position="558"/>
    </location>
</feature>
<comment type="similarity">
    <text evidence="1">Belongs to the peptidase M24B family.</text>
</comment>
<dbReference type="Pfam" id="PF00557">
    <property type="entry name" value="Peptidase_M24"/>
    <property type="match status" value="1"/>
</dbReference>
<dbReference type="PANTHER" id="PTHR43763:SF6">
    <property type="entry name" value="XAA-PRO AMINOPEPTIDASE 1"/>
    <property type="match status" value="1"/>
</dbReference>
<proteinExistence type="inferred from homology"/>
<dbReference type="Proteomes" id="UP000191094">
    <property type="component" value="Unassembled WGS sequence"/>
</dbReference>
<dbReference type="OrthoDB" id="9806388at2"/>
<dbReference type="Pfam" id="PF01321">
    <property type="entry name" value="Creatinase_N"/>
    <property type="match status" value="1"/>
</dbReference>
<dbReference type="FunFam" id="3.90.230.10:FF:000004">
    <property type="entry name" value="xaa-Pro aminopeptidase 1 isoform X1"/>
    <property type="match status" value="1"/>
</dbReference>
<feature type="domain" description="Peptidase M24 C-terminal" evidence="6">
    <location>
        <begin position="574"/>
        <end position="633"/>
    </location>
</feature>
<dbReference type="InterPro" id="IPR036005">
    <property type="entry name" value="Creatinase/aminopeptidase-like"/>
</dbReference>
<dbReference type="InterPro" id="IPR000994">
    <property type="entry name" value="Pept_M24"/>
</dbReference>
<dbReference type="AlphaFoldDB" id="A0A1T0CBD9"/>
<dbReference type="PANTHER" id="PTHR43763">
    <property type="entry name" value="XAA-PRO AMINOPEPTIDASE 1"/>
    <property type="match status" value="1"/>
</dbReference>
<dbReference type="InterPro" id="IPR029149">
    <property type="entry name" value="Creatin/AminoP/Spt16_N"/>
</dbReference>
<dbReference type="GO" id="GO:0046872">
    <property type="term" value="F:metal ion binding"/>
    <property type="evidence" value="ECO:0007669"/>
    <property type="project" value="UniProtKB-KW"/>
</dbReference>
<protein>
    <submittedName>
        <fullName evidence="7">Xaa-Pro aminopeptidase</fullName>
    </submittedName>
</protein>
<organism evidence="7 8">
    <name type="scientific">Lwoffella lincolnii</name>
    <dbReference type="NCBI Taxonomy" id="90241"/>
    <lineage>
        <taxon>Bacteria</taxon>
        <taxon>Pseudomonadati</taxon>
        <taxon>Pseudomonadota</taxon>
        <taxon>Gammaproteobacteria</taxon>
        <taxon>Moraxellales</taxon>
        <taxon>Moraxellaceae</taxon>
        <taxon>Lwoffella</taxon>
    </lineage>
</organism>
<dbReference type="Gene3D" id="3.90.230.10">
    <property type="entry name" value="Creatinase/methionine aminopeptidase superfamily"/>
    <property type="match status" value="1"/>
</dbReference>
<evidence type="ECO:0000259" key="6">
    <source>
        <dbReference type="Pfam" id="PF16188"/>
    </source>
</evidence>
<feature type="domain" description="Creatinase N-terminal" evidence="5">
    <location>
        <begin position="30"/>
        <end position="144"/>
    </location>
</feature>
<dbReference type="SUPFAM" id="SSF55920">
    <property type="entry name" value="Creatinase/aminopeptidase"/>
    <property type="match status" value="1"/>
</dbReference>
<dbReference type="GO" id="GO:0005737">
    <property type="term" value="C:cytoplasm"/>
    <property type="evidence" value="ECO:0007669"/>
    <property type="project" value="UniProtKB-ARBA"/>
</dbReference>
<keyword evidence="7" id="KW-0031">Aminopeptidase</keyword>
<dbReference type="Pfam" id="PF16188">
    <property type="entry name" value="Peptidase_M24_C"/>
    <property type="match status" value="1"/>
</dbReference>
<dbReference type="SUPFAM" id="SSF53092">
    <property type="entry name" value="Creatinase/prolidase N-terminal domain"/>
    <property type="match status" value="1"/>
</dbReference>
<dbReference type="InterPro" id="IPR033740">
    <property type="entry name" value="Pept_M24B"/>
</dbReference>
<name>A0A1T0CBD9_9GAMM</name>
<dbReference type="RefSeq" id="WP_078308308.1">
    <property type="nucleotide sequence ID" value="NZ_MUYT01000015.1"/>
</dbReference>
<evidence type="ECO:0000256" key="1">
    <source>
        <dbReference type="ARBA" id="ARBA00008766"/>
    </source>
</evidence>
<evidence type="ECO:0000259" key="5">
    <source>
        <dbReference type="Pfam" id="PF01321"/>
    </source>
</evidence>
<dbReference type="GO" id="GO:0070006">
    <property type="term" value="F:metalloaminopeptidase activity"/>
    <property type="evidence" value="ECO:0007669"/>
    <property type="project" value="InterPro"/>
</dbReference>
<dbReference type="STRING" id="90241.B0682_08750"/>
<evidence type="ECO:0000313" key="7">
    <source>
        <dbReference type="EMBL" id="OOS19609.1"/>
    </source>
</evidence>
<dbReference type="InterPro" id="IPR050422">
    <property type="entry name" value="X-Pro_aminopeptidase_P"/>
</dbReference>
<evidence type="ECO:0000256" key="3">
    <source>
        <dbReference type="ARBA" id="ARBA00022801"/>
    </source>
</evidence>
<dbReference type="Pfam" id="PF16189">
    <property type="entry name" value="Creatinase_N_2"/>
    <property type="match status" value="1"/>
</dbReference>
<dbReference type="EMBL" id="MUYT01000015">
    <property type="protein sequence ID" value="OOS19609.1"/>
    <property type="molecule type" value="Genomic_DNA"/>
</dbReference>
<evidence type="ECO:0000259" key="4">
    <source>
        <dbReference type="Pfam" id="PF00557"/>
    </source>
</evidence>
<keyword evidence="7" id="KW-0645">Protease</keyword>
<dbReference type="Gene3D" id="3.40.350.10">
    <property type="entry name" value="Creatinase/prolidase N-terminal domain"/>
    <property type="match status" value="2"/>
</dbReference>
<keyword evidence="2" id="KW-0479">Metal-binding</keyword>
<dbReference type="InterPro" id="IPR000587">
    <property type="entry name" value="Creatinase_N"/>
</dbReference>
<dbReference type="InterPro" id="IPR032416">
    <property type="entry name" value="Peptidase_M24_C"/>
</dbReference>
<evidence type="ECO:0000256" key="2">
    <source>
        <dbReference type="ARBA" id="ARBA00022723"/>
    </source>
</evidence>
<sequence length="633" mass="69518">MPNIAERIHALREQLRQFNTQLTQDKQGDNQGIDALIVPSADPHLSEYLPEHWQLRQYLSGFTGSVGTLVVTADFAGLWVDSRYWVQAGNQLNGTGIELQKLTANTPNHIDWLTNLAKGSRVAVDGNMLSVAEKTKLTQAFATKDIKLITDPALLAPIWQTLWQDRPALPTAPLYAHDAQFVDTSAKDKLAQVKKHLQDKHASHHLLSALDDIAWLTNLRGSDVEYNPVFLAHLLIVQDGNDGNTNDNADTDDANKLVTTLYVDVNKLTPAIVAHLEQAGIAVADYALVQADLGLLSDGDALLYDPNKVAVGTLSTLSDAVMVIEQIAPSTLLKSVKSKDDLAHVKDAMRQDGAALCEFFAQFEKRLADGERLSELDVDTMLIDARSRQPNYVSPSFATIAGFNANGALPHYRALPDDFSYLDGNGLLLIDSGGQYQNGTTDITRVVPIGTVSDAHKRDFTMVLKAHIALAVASFPDGIASPLIDAICRAPMWQQQMDYGHGTGHGVGYFLNVHEGPQVIAYAASNPAERAMKAGMISSNEPGLYREGQWGIRIENLVANVPVAKPKEHQFGDYLCFETLTLCPIDTRLVDKQLLTEQEISWLNDYHKTVFDELNEMVQGDALAWLTQRTQAI</sequence>
<reference evidence="7 8" key="1">
    <citation type="submission" date="2017-02" db="EMBL/GenBank/DDBJ databases">
        <title>Draft genome sequence of Moraxella lincolnii CCUG 9405T type strain.</title>
        <authorList>
            <person name="Salva-Serra F."/>
            <person name="Engstrom-Jakobsson H."/>
            <person name="Thorell K."/>
            <person name="Jaen-Luchoro D."/>
            <person name="Gonzales-Siles L."/>
            <person name="Karlsson R."/>
            <person name="Yazdan S."/>
            <person name="Boulund F."/>
            <person name="Johnning A."/>
            <person name="Engstrand L."/>
            <person name="Kristiansson E."/>
            <person name="Moore E."/>
        </authorList>
    </citation>
    <scope>NUCLEOTIDE SEQUENCE [LARGE SCALE GENOMIC DNA]</scope>
    <source>
        <strain evidence="7 8">CCUG 9405</strain>
    </source>
</reference>
<gene>
    <name evidence="7" type="ORF">B0682_08750</name>
</gene>
<evidence type="ECO:0000313" key="8">
    <source>
        <dbReference type="Proteomes" id="UP000191094"/>
    </source>
</evidence>
<dbReference type="CDD" id="cd01085">
    <property type="entry name" value="APP"/>
    <property type="match status" value="1"/>
</dbReference>
<keyword evidence="3" id="KW-0378">Hydrolase</keyword>
<comment type="caution">
    <text evidence="7">The sequence shown here is derived from an EMBL/GenBank/DDBJ whole genome shotgun (WGS) entry which is preliminary data.</text>
</comment>
<accession>A0A1T0CBD9</accession>